<reference evidence="4" key="1">
    <citation type="journal article" date="2019" name="Int. J. Syst. Evol. Microbiol.">
        <title>The Global Catalogue of Microorganisms (GCM) 10K type strain sequencing project: providing services to taxonomists for standard genome sequencing and annotation.</title>
        <authorList>
            <consortium name="The Broad Institute Genomics Platform"/>
            <consortium name="The Broad Institute Genome Sequencing Center for Infectious Disease"/>
            <person name="Wu L."/>
            <person name="Ma J."/>
        </authorList>
    </citation>
    <scope>NUCLEOTIDE SEQUENCE [LARGE SCALE GENOMIC DNA]</scope>
    <source>
        <strain evidence="4">KCTC 22209</strain>
    </source>
</reference>
<evidence type="ECO:0000313" key="3">
    <source>
        <dbReference type="EMBL" id="MFD2904010.1"/>
    </source>
</evidence>
<proteinExistence type="predicted"/>
<organism evidence="3 4">
    <name type="scientific">Sphingobacterium anhuiense</name>
    <dbReference type="NCBI Taxonomy" id="493780"/>
    <lineage>
        <taxon>Bacteria</taxon>
        <taxon>Pseudomonadati</taxon>
        <taxon>Bacteroidota</taxon>
        <taxon>Sphingobacteriia</taxon>
        <taxon>Sphingobacteriales</taxon>
        <taxon>Sphingobacteriaceae</taxon>
        <taxon>Sphingobacterium</taxon>
    </lineage>
</organism>
<feature type="transmembrane region" description="Helical" evidence="1">
    <location>
        <begin position="83"/>
        <end position="105"/>
    </location>
</feature>
<sequence length="109" mass="12272">MQSTSAALFISISLVVFGICYYYFTTRHKERMEILERGLKPDYFKDQSDFRPLLLVLGIIFIGISIGIVSGTVLSVLFPLQKLTLMITSIFLGLGIALIASFYLLKRSK</sequence>
<dbReference type="Pfam" id="PF19762">
    <property type="entry name" value="DUF6249"/>
    <property type="match status" value="1"/>
</dbReference>
<keyword evidence="1" id="KW-0472">Membrane</keyword>
<evidence type="ECO:0000313" key="4">
    <source>
        <dbReference type="Proteomes" id="UP001597509"/>
    </source>
</evidence>
<comment type="caution">
    <text evidence="3">The sequence shown here is derived from an EMBL/GenBank/DDBJ whole genome shotgun (WGS) entry which is preliminary data.</text>
</comment>
<feature type="transmembrane region" description="Helical" evidence="1">
    <location>
        <begin position="53"/>
        <end position="77"/>
    </location>
</feature>
<dbReference type="InterPro" id="IPR046216">
    <property type="entry name" value="DUF6249"/>
</dbReference>
<accession>A0ABW5YV60</accession>
<evidence type="ECO:0000259" key="2">
    <source>
        <dbReference type="Pfam" id="PF19762"/>
    </source>
</evidence>
<keyword evidence="1" id="KW-1133">Transmembrane helix</keyword>
<evidence type="ECO:0000256" key="1">
    <source>
        <dbReference type="SAM" id="Phobius"/>
    </source>
</evidence>
<protein>
    <submittedName>
        <fullName evidence="3">DUF6249 domain-containing protein</fullName>
    </submittedName>
</protein>
<dbReference type="EMBL" id="JBHUPE010000004">
    <property type="protein sequence ID" value="MFD2904010.1"/>
    <property type="molecule type" value="Genomic_DNA"/>
</dbReference>
<dbReference type="Proteomes" id="UP001597509">
    <property type="component" value="Unassembled WGS sequence"/>
</dbReference>
<feature type="transmembrane region" description="Helical" evidence="1">
    <location>
        <begin position="6"/>
        <end position="24"/>
    </location>
</feature>
<keyword evidence="1" id="KW-0812">Transmembrane</keyword>
<feature type="domain" description="DUF6249" evidence="2">
    <location>
        <begin position="8"/>
        <end position="104"/>
    </location>
</feature>
<dbReference type="RefSeq" id="WP_380919712.1">
    <property type="nucleotide sequence ID" value="NZ_JBHUPE010000004.1"/>
</dbReference>
<gene>
    <name evidence="3" type="ORF">ACFS6I_08750</name>
</gene>
<keyword evidence="4" id="KW-1185">Reference proteome</keyword>
<name>A0ABW5YV60_9SPHI</name>